<evidence type="ECO:0000259" key="17">
    <source>
        <dbReference type="PROSITE" id="PS51918"/>
    </source>
</evidence>
<dbReference type="InterPro" id="IPR006466">
    <property type="entry name" value="MiaB-like_arc_euk"/>
</dbReference>
<dbReference type="Pfam" id="PF04055">
    <property type="entry name" value="Radical_SAM"/>
    <property type="match status" value="1"/>
</dbReference>
<dbReference type="PANTHER" id="PTHR11918">
    <property type="entry name" value="RADICAL SAM PROTEINS"/>
    <property type="match status" value="1"/>
</dbReference>
<dbReference type="InterPro" id="IPR007197">
    <property type="entry name" value="rSAM"/>
</dbReference>
<dbReference type="SMART" id="SM00729">
    <property type="entry name" value="Elp3"/>
    <property type="match status" value="1"/>
</dbReference>
<dbReference type="KEGG" id="bdw:94336092"/>
<reference evidence="18" key="1">
    <citation type="journal article" date="2023" name="Nat. Microbiol.">
        <title>Babesia duncani multi-omics identifies virulence factors and drug targets.</title>
        <authorList>
            <person name="Singh P."/>
            <person name="Lonardi S."/>
            <person name="Liang Q."/>
            <person name="Vydyam P."/>
            <person name="Khabirova E."/>
            <person name="Fang T."/>
            <person name="Gihaz S."/>
            <person name="Thekkiniath J."/>
            <person name="Munshi M."/>
            <person name="Abel S."/>
            <person name="Ciampossin L."/>
            <person name="Batugedara G."/>
            <person name="Gupta M."/>
            <person name="Lu X.M."/>
            <person name="Lenz T."/>
            <person name="Chakravarty S."/>
            <person name="Cornillot E."/>
            <person name="Hu Y."/>
            <person name="Ma W."/>
            <person name="Gonzalez L.M."/>
            <person name="Sanchez S."/>
            <person name="Estrada K."/>
            <person name="Sanchez-Flores A."/>
            <person name="Montero E."/>
            <person name="Harb O.S."/>
            <person name="Le Roch K.G."/>
            <person name="Mamoun C.B."/>
        </authorList>
    </citation>
    <scope>NUCLEOTIDE SEQUENCE</scope>
    <source>
        <strain evidence="18">WA1</strain>
    </source>
</reference>
<dbReference type="GO" id="GO:0005783">
    <property type="term" value="C:endoplasmic reticulum"/>
    <property type="evidence" value="ECO:0007669"/>
    <property type="project" value="TreeGrafter"/>
</dbReference>
<dbReference type="GO" id="GO:0046872">
    <property type="term" value="F:metal ion binding"/>
    <property type="evidence" value="ECO:0007669"/>
    <property type="project" value="UniProtKB-KW"/>
</dbReference>
<dbReference type="RefSeq" id="XP_067803389.1">
    <property type="nucleotide sequence ID" value="XM_067946825.1"/>
</dbReference>
<dbReference type="EC" id="2.8.4.5" evidence="4"/>
<evidence type="ECO:0000256" key="4">
    <source>
        <dbReference type="ARBA" id="ARBA00013273"/>
    </source>
</evidence>
<keyword evidence="15" id="KW-1133">Transmembrane helix</keyword>
<evidence type="ECO:0000259" key="16">
    <source>
        <dbReference type="PROSITE" id="PS51449"/>
    </source>
</evidence>
<keyword evidence="11" id="KW-0408">Iron</keyword>
<dbReference type="GO" id="GO:0035598">
    <property type="term" value="F:tRNA (N(6)-L-threonylcarbamoyladenosine(37)-C(2))-methylthiotransferase activity"/>
    <property type="evidence" value="ECO:0007669"/>
    <property type="project" value="UniProtKB-EC"/>
</dbReference>
<comment type="function">
    <text evidence="2">Catalyzes the methylthiolation of N6-threonylcarbamoyladenosine (t(6)A), leading to the formation of 2-methylthio-N6-threonylcarbamoyladenosine (ms(2)t(6)A) at position 37 in tRNAs that read codons beginning with adenine.</text>
</comment>
<evidence type="ECO:0000256" key="3">
    <source>
        <dbReference type="ARBA" id="ARBA00008616"/>
    </source>
</evidence>
<keyword evidence="15" id="KW-0472">Membrane</keyword>
<keyword evidence="8" id="KW-0949">S-adenosyl-L-methionine</keyword>
<organism evidence="18 19">
    <name type="scientific">Babesia duncani</name>
    <dbReference type="NCBI Taxonomy" id="323732"/>
    <lineage>
        <taxon>Eukaryota</taxon>
        <taxon>Sar</taxon>
        <taxon>Alveolata</taxon>
        <taxon>Apicomplexa</taxon>
        <taxon>Aconoidasida</taxon>
        <taxon>Piroplasmida</taxon>
        <taxon>Babesiidae</taxon>
        <taxon>Babesia</taxon>
    </lineage>
</organism>
<evidence type="ECO:0000256" key="7">
    <source>
        <dbReference type="ARBA" id="ARBA00022679"/>
    </source>
</evidence>
<dbReference type="GeneID" id="94336092"/>
<evidence type="ECO:0000256" key="6">
    <source>
        <dbReference type="ARBA" id="ARBA00022485"/>
    </source>
</evidence>
<dbReference type="PROSITE" id="PS51918">
    <property type="entry name" value="RADICAL_SAM"/>
    <property type="match status" value="1"/>
</dbReference>
<keyword evidence="9" id="KW-0819">tRNA processing</keyword>
<dbReference type="PANTHER" id="PTHR11918:SF45">
    <property type="entry name" value="THREONYLCARBAMOYLADENOSINE TRNA METHYLTHIOTRANSFERASE"/>
    <property type="match status" value="1"/>
</dbReference>
<feature type="domain" description="MTTase N-terminal" evidence="16">
    <location>
        <begin position="184"/>
        <end position="292"/>
    </location>
</feature>
<evidence type="ECO:0000256" key="5">
    <source>
        <dbReference type="ARBA" id="ARBA00018810"/>
    </source>
</evidence>
<dbReference type="Gene3D" id="3.80.30.20">
    <property type="entry name" value="tm_1862 like domain"/>
    <property type="match status" value="1"/>
</dbReference>
<dbReference type="InterPro" id="IPR023404">
    <property type="entry name" value="rSAM_horseshoe"/>
</dbReference>
<keyword evidence="15" id="KW-0812">Transmembrane</keyword>
<comment type="catalytic activity">
    <reaction evidence="14">
        <text>N(6)-L-threonylcarbamoyladenosine(37) in tRNA + (sulfur carrier)-SH + AH2 + 2 S-adenosyl-L-methionine = 2-methylsulfanyl-N(6)-L-threonylcarbamoyladenosine(37) in tRNA + (sulfur carrier)-H + 5'-deoxyadenosine + L-methionine + A + S-adenosyl-L-homocysteine + 2 H(+)</text>
        <dbReference type="Rhea" id="RHEA:37075"/>
        <dbReference type="Rhea" id="RHEA-COMP:10163"/>
        <dbReference type="Rhea" id="RHEA-COMP:11092"/>
        <dbReference type="Rhea" id="RHEA-COMP:14737"/>
        <dbReference type="Rhea" id="RHEA-COMP:14739"/>
        <dbReference type="ChEBI" id="CHEBI:13193"/>
        <dbReference type="ChEBI" id="CHEBI:15378"/>
        <dbReference type="ChEBI" id="CHEBI:17319"/>
        <dbReference type="ChEBI" id="CHEBI:17499"/>
        <dbReference type="ChEBI" id="CHEBI:29917"/>
        <dbReference type="ChEBI" id="CHEBI:57844"/>
        <dbReference type="ChEBI" id="CHEBI:57856"/>
        <dbReference type="ChEBI" id="CHEBI:59789"/>
        <dbReference type="ChEBI" id="CHEBI:64428"/>
        <dbReference type="ChEBI" id="CHEBI:74418"/>
        <dbReference type="ChEBI" id="CHEBI:74420"/>
        <dbReference type="EC" id="2.8.4.5"/>
    </reaction>
</comment>
<evidence type="ECO:0000256" key="9">
    <source>
        <dbReference type="ARBA" id="ARBA00022694"/>
    </source>
</evidence>
<protein>
    <recommendedName>
        <fullName evidence="5">Threonylcarbamoyladenosine tRNA methylthiotransferase</fullName>
        <ecNumber evidence="4">2.8.4.5</ecNumber>
    </recommendedName>
    <alternativeName>
        <fullName evidence="13">tRNA-t(6)A37 methylthiotransferase</fullName>
    </alternativeName>
</protein>
<accession>A0AAD9PLA7</accession>
<dbReference type="GO" id="GO:0051539">
    <property type="term" value="F:4 iron, 4 sulfur cluster binding"/>
    <property type="evidence" value="ECO:0007669"/>
    <property type="project" value="UniProtKB-KW"/>
</dbReference>
<keyword evidence="7" id="KW-0808">Transferase</keyword>
<dbReference type="SUPFAM" id="SSF102114">
    <property type="entry name" value="Radical SAM enzymes"/>
    <property type="match status" value="1"/>
</dbReference>
<dbReference type="InterPro" id="IPR038135">
    <property type="entry name" value="Methylthiotransferase_N_sf"/>
</dbReference>
<evidence type="ECO:0000313" key="18">
    <source>
        <dbReference type="EMBL" id="KAK2196547.1"/>
    </source>
</evidence>
<dbReference type="Gene3D" id="3.40.50.12160">
    <property type="entry name" value="Methylthiotransferase, N-terminal domain"/>
    <property type="match status" value="1"/>
</dbReference>
<evidence type="ECO:0000313" key="19">
    <source>
        <dbReference type="Proteomes" id="UP001214638"/>
    </source>
</evidence>
<evidence type="ECO:0000256" key="15">
    <source>
        <dbReference type="SAM" id="Phobius"/>
    </source>
</evidence>
<dbReference type="SFLD" id="SFLDG01082">
    <property type="entry name" value="B12-binding_domain_containing"/>
    <property type="match status" value="1"/>
</dbReference>
<evidence type="ECO:0000256" key="8">
    <source>
        <dbReference type="ARBA" id="ARBA00022691"/>
    </source>
</evidence>
<evidence type="ECO:0000256" key="2">
    <source>
        <dbReference type="ARBA" id="ARBA00002399"/>
    </source>
</evidence>
<dbReference type="Pfam" id="PF00919">
    <property type="entry name" value="UPF0004"/>
    <property type="match status" value="1"/>
</dbReference>
<feature type="domain" description="Radical SAM core" evidence="17">
    <location>
        <begin position="310"/>
        <end position="545"/>
    </location>
</feature>
<evidence type="ECO:0000256" key="14">
    <source>
        <dbReference type="ARBA" id="ARBA00051661"/>
    </source>
</evidence>
<dbReference type="InterPro" id="IPR058240">
    <property type="entry name" value="rSAM_sf"/>
</dbReference>
<dbReference type="InterPro" id="IPR006638">
    <property type="entry name" value="Elp3/MiaA/NifB-like_rSAM"/>
</dbReference>
<comment type="caution">
    <text evidence="18">The sequence shown here is derived from an EMBL/GenBank/DDBJ whole genome shotgun (WGS) entry which is preliminary data.</text>
</comment>
<comment type="similarity">
    <text evidence="3">Belongs to the methylthiotransferase family. CDKAL1 subfamily.</text>
</comment>
<dbReference type="InterPro" id="IPR005839">
    <property type="entry name" value="Methylthiotransferase"/>
</dbReference>
<dbReference type="NCBIfam" id="TIGR00089">
    <property type="entry name" value="MiaB/RimO family radical SAM methylthiotransferase"/>
    <property type="match status" value="1"/>
</dbReference>
<comment type="cofactor">
    <cofactor evidence="1">
        <name>[4Fe-4S] cluster</name>
        <dbReference type="ChEBI" id="CHEBI:49883"/>
    </cofactor>
</comment>
<sequence length="607" mass="68119">MNDRYRLPIFGITLLGVIGISYFLYIYYKKNVHEEEYNYSGRSFSFDHELYAGHEYEEDDDDDDDYTDDDEDVKHNSFQRNANLKDQSWLSTRANIKAGEDHLKFFSTPPGNDHIEDIKLENRIPHGYEIKSRNNTNGHLLNGTITRSNSGLDDNGTSSCTIIASDEEVLIENIPKDILVPGMQTVYFKGFGCAHNISDSEYMRGLLTEYGYKVTNNLNEAHVAFINSCTVKGPSQDAMTSEILRAKSAGIPVVVGGCVSQADKNLPVFQGVSLLGVSQIDRIVEIIEETLQKREVTLLDRKPLPSLDLPKIRQNALVEIIPLSTGCLGSCTFCKTKHARGVLGSYSMESILDRVESVVNEGVKQIWLTSEDTGAYGIDINTDIVSLLNGIVALLPPNVMLRLGMSNPPYIKRHIKDIAKILKHKNVFEFLHIPVQSGSNSVLDAMNREYHVEEFISLVETIRQHVPTCTLATDIICGFPTETDDDHLETLQLLERLKLPIVNITQFYPRPGTLAAKMKPQKNKVAKSRTRQATLVFNSYECNQKYVGSVLPVWFSEVDETRNHSIGHTKNYIKVLVDLDANLAGTMHKVLIQSSSKWHLQGTLNGH</sequence>
<evidence type="ECO:0000256" key="11">
    <source>
        <dbReference type="ARBA" id="ARBA00023004"/>
    </source>
</evidence>
<dbReference type="InterPro" id="IPR013848">
    <property type="entry name" value="Methylthiotransferase_N"/>
</dbReference>
<keyword evidence="12" id="KW-0411">Iron-sulfur</keyword>
<proteinExistence type="inferred from homology"/>
<name>A0AAD9PLA7_9APIC</name>
<dbReference type="FunFam" id="3.80.30.20:FF:000002">
    <property type="entry name" value="threonylcarbamoyladenosine tRNA methylthiotransferase isoform X2"/>
    <property type="match status" value="1"/>
</dbReference>
<keyword evidence="19" id="KW-1185">Reference proteome</keyword>
<evidence type="ECO:0000256" key="1">
    <source>
        <dbReference type="ARBA" id="ARBA00001966"/>
    </source>
</evidence>
<evidence type="ECO:0000256" key="13">
    <source>
        <dbReference type="ARBA" id="ARBA00031213"/>
    </source>
</evidence>
<dbReference type="PROSITE" id="PS51449">
    <property type="entry name" value="MTTASE_N"/>
    <property type="match status" value="1"/>
</dbReference>
<dbReference type="SFLD" id="SFLDS00029">
    <property type="entry name" value="Radical_SAM"/>
    <property type="match status" value="1"/>
</dbReference>
<feature type="transmembrane region" description="Helical" evidence="15">
    <location>
        <begin position="7"/>
        <end position="28"/>
    </location>
</feature>
<dbReference type="NCBIfam" id="TIGR01578">
    <property type="entry name" value="MiaB-like-B"/>
    <property type="match status" value="1"/>
</dbReference>
<dbReference type="PROSITE" id="PS01278">
    <property type="entry name" value="MTTASE_RADICAL"/>
    <property type="match status" value="1"/>
</dbReference>
<evidence type="ECO:0000256" key="12">
    <source>
        <dbReference type="ARBA" id="ARBA00023014"/>
    </source>
</evidence>
<dbReference type="EMBL" id="JALLKP010000002">
    <property type="protein sequence ID" value="KAK2196547.1"/>
    <property type="molecule type" value="Genomic_DNA"/>
</dbReference>
<gene>
    <name evidence="18" type="ORF">BdWA1_001794</name>
</gene>
<dbReference type="InterPro" id="IPR020612">
    <property type="entry name" value="Methylthiotransferase_CS"/>
</dbReference>
<keyword evidence="6" id="KW-0004">4Fe-4S</keyword>
<evidence type="ECO:0000256" key="10">
    <source>
        <dbReference type="ARBA" id="ARBA00022723"/>
    </source>
</evidence>
<dbReference type="AlphaFoldDB" id="A0AAD9PLA7"/>
<keyword evidence="10" id="KW-0479">Metal-binding</keyword>
<dbReference type="Proteomes" id="UP001214638">
    <property type="component" value="Unassembled WGS sequence"/>
</dbReference>